<feature type="region of interest" description="Disordered" evidence="1">
    <location>
        <begin position="1"/>
        <end position="24"/>
    </location>
</feature>
<reference evidence="2" key="1">
    <citation type="submission" date="2022-01" db="EMBL/GenBank/DDBJ databases">
        <title>Comparative genomics reveals a dynamic genome evolution in the ectomycorrhizal milk-cap (Lactarius) mushrooms.</title>
        <authorList>
            <consortium name="DOE Joint Genome Institute"/>
            <person name="Lebreton A."/>
            <person name="Tang N."/>
            <person name="Kuo A."/>
            <person name="LaButti K."/>
            <person name="Drula E."/>
            <person name="Barry K."/>
            <person name="Clum A."/>
            <person name="Lipzen A."/>
            <person name="Mousain D."/>
            <person name="Ng V."/>
            <person name="Wang R."/>
            <person name="Wang X."/>
            <person name="Dai Y."/>
            <person name="Henrissat B."/>
            <person name="Grigoriev I.V."/>
            <person name="Guerin-Laguette A."/>
            <person name="Yu F."/>
            <person name="Martin F.M."/>
        </authorList>
    </citation>
    <scope>NUCLEOTIDE SEQUENCE</scope>
    <source>
        <strain evidence="2">QP</strain>
    </source>
</reference>
<accession>A0AAD4LNK2</accession>
<dbReference type="Proteomes" id="UP001201163">
    <property type="component" value="Unassembled WGS sequence"/>
</dbReference>
<proteinExistence type="predicted"/>
<dbReference type="AlphaFoldDB" id="A0AAD4LNK2"/>
<comment type="caution">
    <text evidence="2">The sequence shown here is derived from an EMBL/GenBank/DDBJ whole genome shotgun (WGS) entry which is preliminary data.</text>
</comment>
<organism evidence="2 3">
    <name type="scientific">Lactarius akahatsu</name>
    <dbReference type="NCBI Taxonomy" id="416441"/>
    <lineage>
        <taxon>Eukaryota</taxon>
        <taxon>Fungi</taxon>
        <taxon>Dikarya</taxon>
        <taxon>Basidiomycota</taxon>
        <taxon>Agaricomycotina</taxon>
        <taxon>Agaricomycetes</taxon>
        <taxon>Russulales</taxon>
        <taxon>Russulaceae</taxon>
        <taxon>Lactarius</taxon>
    </lineage>
</organism>
<evidence type="ECO:0000313" key="3">
    <source>
        <dbReference type="Proteomes" id="UP001201163"/>
    </source>
</evidence>
<name>A0AAD4LNK2_9AGAM</name>
<sequence length="173" mass="19157">MGSRASHYGRDLGGDPLARFSPPTQCTARPYRSALRRHSRGLGERRMGTCRSFHLRVGLPQLYAARLLIKASLDVRRLSVWQLGQLVWSIQKFSRQSVRRSVRILVPVSGIQLDSNNPPRRIMLNTAFPSSNIIKFPPPPSSGPVAVCGVPVSELSAVQRIQISETCLVTEGE</sequence>
<evidence type="ECO:0000313" key="2">
    <source>
        <dbReference type="EMBL" id="KAH8998460.1"/>
    </source>
</evidence>
<gene>
    <name evidence="2" type="ORF">EDB92DRAFT_1835309</name>
</gene>
<protein>
    <submittedName>
        <fullName evidence="2">Uncharacterized protein</fullName>
    </submittedName>
</protein>
<dbReference type="EMBL" id="JAKELL010000005">
    <property type="protein sequence ID" value="KAH8998460.1"/>
    <property type="molecule type" value="Genomic_DNA"/>
</dbReference>
<keyword evidence="3" id="KW-1185">Reference proteome</keyword>
<evidence type="ECO:0000256" key="1">
    <source>
        <dbReference type="SAM" id="MobiDB-lite"/>
    </source>
</evidence>